<evidence type="ECO:0000313" key="3">
    <source>
        <dbReference type="Proteomes" id="UP000271162"/>
    </source>
</evidence>
<reference evidence="4" key="1">
    <citation type="submission" date="2017-02" db="UniProtKB">
        <authorList>
            <consortium name="WormBaseParasite"/>
        </authorList>
    </citation>
    <scope>IDENTIFICATION</scope>
</reference>
<dbReference type="WBParaSite" id="NBR_0001678501-mRNA-1">
    <property type="protein sequence ID" value="NBR_0001678501-mRNA-1"/>
    <property type="gene ID" value="NBR_0001678501"/>
</dbReference>
<keyword evidence="3" id="KW-1185">Reference proteome</keyword>
<dbReference type="Proteomes" id="UP000271162">
    <property type="component" value="Unassembled WGS sequence"/>
</dbReference>
<dbReference type="EMBL" id="UYSL01022395">
    <property type="protein sequence ID" value="VDL80381.1"/>
    <property type="molecule type" value="Genomic_DNA"/>
</dbReference>
<organism evidence="4">
    <name type="scientific">Nippostrongylus brasiliensis</name>
    <name type="common">Rat hookworm</name>
    <dbReference type="NCBI Taxonomy" id="27835"/>
    <lineage>
        <taxon>Eukaryota</taxon>
        <taxon>Metazoa</taxon>
        <taxon>Ecdysozoa</taxon>
        <taxon>Nematoda</taxon>
        <taxon>Chromadorea</taxon>
        <taxon>Rhabditida</taxon>
        <taxon>Rhabditina</taxon>
        <taxon>Rhabditomorpha</taxon>
        <taxon>Strongyloidea</taxon>
        <taxon>Heligmosomidae</taxon>
        <taxon>Nippostrongylus</taxon>
    </lineage>
</organism>
<reference evidence="2 3" key="2">
    <citation type="submission" date="2018-11" db="EMBL/GenBank/DDBJ databases">
        <authorList>
            <consortium name="Pathogen Informatics"/>
        </authorList>
    </citation>
    <scope>NUCLEOTIDE SEQUENCE [LARGE SCALE GENOMIC DNA]</scope>
</reference>
<proteinExistence type="predicted"/>
<sequence length="105" mass="12070">MIEMNENRRRAGWNQVHVKPADNRVQQDCAQRRDKLPPPQRGGRSLLSFTSTTKTLTVRQTKKRVRLLCVSAHIANKYAPPLLEESRWKLAKQMNSPSSPQLKPP</sequence>
<protein>
    <submittedName>
        <fullName evidence="2 4">Uncharacterized protein</fullName>
    </submittedName>
</protein>
<accession>A0A0N4YIN5</accession>
<dbReference type="AlphaFoldDB" id="A0A0N4YIN5"/>
<evidence type="ECO:0000313" key="4">
    <source>
        <dbReference type="WBParaSite" id="NBR_0001678501-mRNA-1"/>
    </source>
</evidence>
<name>A0A0N4YIN5_NIPBR</name>
<evidence type="ECO:0000256" key="1">
    <source>
        <dbReference type="SAM" id="MobiDB-lite"/>
    </source>
</evidence>
<evidence type="ECO:0000313" key="2">
    <source>
        <dbReference type="EMBL" id="VDL80381.1"/>
    </source>
</evidence>
<feature type="region of interest" description="Disordered" evidence="1">
    <location>
        <begin position="25"/>
        <end position="46"/>
    </location>
</feature>
<gene>
    <name evidence="2" type="ORF">NBR_LOCUS16786</name>
</gene>